<proteinExistence type="predicted"/>
<evidence type="ECO:0000313" key="4">
    <source>
        <dbReference type="Proteomes" id="UP000699042"/>
    </source>
</evidence>
<organism evidence="3 4">
    <name type="scientific">Colletotrichum scovillei</name>
    <dbReference type="NCBI Taxonomy" id="1209932"/>
    <lineage>
        <taxon>Eukaryota</taxon>
        <taxon>Fungi</taxon>
        <taxon>Dikarya</taxon>
        <taxon>Ascomycota</taxon>
        <taxon>Pezizomycotina</taxon>
        <taxon>Sordariomycetes</taxon>
        <taxon>Hypocreomycetidae</taxon>
        <taxon>Glomerellales</taxon>
        <taxon>Glomerellaceae</taxon>
        <taxon>Colletotrichum</taxon>
        <taxon>Colletotrichum acutatum species complex</taxon>
    </lineage>
</organism>
<accession>A0A9P7QWL9</accession>
<feature type="transmembrane region" description="Helical" evidence="1">
    <location>
        <begin position="152"/>
        <end position="173"/>
    </location>
</feature>
<feature type="transmembrane region" description="Helical" evidence="1">
    <location>
        <begin position="42"/>
        <end position="64"/>
    </location>
</feature>
<dbReference type="Proteomes" id="UP000699042">
    <property type="component" value="Unassembled WGS sequence"/>
</dbReference>
<dbReference type="EMBL" id="JAESDN010000011">
    <property type="protein sequence ID" value="KAG7043994.1"/>
    <property type="molecule type" value="Genomic_DNA"/>
</dbReference>
<keyword evidence="4" id="KW-1185">Reference proteome</keyword>
<dbReference type="AlphaFoldDB" id="A0A9P7QWL9"/>
<evidence type="ECO:0000313" key="3">
    <source>
        <dbReference type="EMBL" id="KAG7043994.1"/>
    </source>
</evidence>
<keyword evidence="1" id="KW-0812">Transmembrane</keyword>
<dbReference type="Pfam" id="PF20163">
    <property type="entry name" value="DUF6536"/>
    <property type="match status" value="1"/>
</dbReference>
<feature type="domain" description="DUF6536" evidence="2">
    <location>
        <begin position="38"/>
        <end position="189"/>
    </location>
</feature>
<keyword evidence="1" id="KW-0472">Membrane</keyword>
<evidence type="ECO:0000259" key="2">
    <source>
        <dbReference type="Pfam" id="PF20163"/>
    </source>
</evidence>
<feature type="transmembrane region" description="Helical" evidence="1">
    <location>
        <begin position="533"/>
        <end position="555"/>
    </location>
</feature>
<name>A0A9P7QWL9_9PEZI</name>
<dbReference type="PANTHER" id="PTHR35395">
    <property type="entry name" value="DUF6536 DOMAIN-CONTAINING PROTEIN"/>
    <property type="match status" value="1"/>
</dbReference>
<gene>
    <name evidence="3" type="ORF">JMJ77_011814</name>
</gene>
<feature type="transmembrane region" description="Helical" evidence="1">
    <location>
        <begin position="321"/>
        <end position="342"/>
    </location>
</feature>
<comment type="caution">
    <text evidence="3">The sequence shown here is derived from an EMBL/GenBank/DDBJ whole genome shotgun (WGS) entry which is preliminary data.</text>
</comment>
<dbReference type="PANTHER" id="PTHR35395:SF1">
    <property type="entry name" value="DUF6536 DOMAIN-CONTAINING PROTEIN"/>
    <property type="match status" value="1"/>
</dbReference>
<reference evidence="3" key="1">
    <citation type="submission" date="2021-05" db="EMBL/GenBank/DDBJ databases">
        <title>Comparative genomics of three Colletotrichum scovillei strains and genetic complementation revealed genes involved fungal growth and virulence on chili pepper.</title>
        <authorList>
            <person name="Hsieh D.-K."/>
            <person name="Chuang S.-C."/>
            <person name="Chen C.-Y."/>
            <person name="Chao Y.-T."/>
            <person name="Lu M.-Y.J."/>
            <person name="Lee M.-H."/>
            <person name="Shih M.-C."/>
        </authorList>
    </citation>
    <scope>NUCLEOTIDE SEQUENCE</scope>
    <source>
        <strain evidence="3">Coll-153</strain>
    </source>
</reference>
<evidence type="ECO:0000256" key="1">
    <source>
        <dbReference type="SAM" id="Phobius"/>
    </source>
</evidence>
<keyword evidence="1" id="KW-1133">Transmembrane helix</keyword>
<dbReference type="InterPro" id="IPR046623">
    <property type="entry name" value="DUF6536"/>
</dbReference>
<feature type="transmembrane region" description="Helical" evidence="1">
    <location>
        <begin position="415"/>
        <end position="435"/>
    </location>
</feature>
<protein>
    <recommendedName>
        <fullName evidence="2">DUF6536 domain-containing protein</fullName>
    </recommendedName>
</protein>
<feature type="transmembrane region" description="Helical" evidence="1">
    <location>
        <begin position="575"/>
        <end position="596"/>
    </location>
</feature>
<sequence length="668" mass="75221">MFFLITMSQNYCNFVRVSGMAALRFALWVRGTIPQCRWRRSALAFAAAAFVTFIINLSFVLWAMNHTSETMPPDIGVIANGSCQSIKSFNTGIHVVINVVSTILLAGSNYCMQALIAPTRSEIDSAHARRTWLDIGIPSIRNFSSIATKRKILWLLLATSSFPLHLLYNSIIFTSTSTNSYRIWVKSQDTFIRQNLTAIPRVFPGELPNEILLEPKHNEGHFTYLDYRKCRDEYQPTFQSSRGDLVVFATSKTALNGTDSAASLSAKSNPLEWMCLQHGTNTCEEQLPGFDGYGDRILNYDIRGCYNQQAKEHCKLLFSRSLCWTVTVLNLIKAIMMLFVAYGSSETPILTIGDAIESFLMEEDDSTRAMGLISMASMEDQGRIRAIKNKEGFPSRTKFRFKRKRKFAAAGYNRWVVSTAVYLFLLNGYLFWLLWSMSSISKITQYGLGKVHTDTIMNRNSKTSNTLFANVLLANTPQTVMSLIYFNFNALFTSISLITEWDRFGKEQKGLRVSSHRQGDQRQAYFLQLPYRYSLPLTVFSGAMHWLISQSLFLVNIEIWDSHDKKIDSVTSCGWSPIGIICVVVTGTIMAVFLLATGFRRLRYGGIPVAVSCSAAISAACHPAPDEEPEMWTKALRWGVVSEPGSEVPHCSFSSRDIGDPIEGMRYE</sequence>